<protein>
    <submittedName>
        <fullName evidence="15">Protease HtpX</fullName>
    </submittedName>
</protein>
<evidence type="ECO:0000256" key="3">
    <source>
        <dbReference type="ARBA" id="ARBA00022670"/>
    </source>
</evidence>
<dbReference type="PANTHER" id="PTHR43221">
    <property type="entry name" value="PROTEASE HTPX"/>
    <property type="match status" value="1"/>
</dbReference>
<feature type="domain" description="Peptidase M48" evidence="14">
    <location>
        <begin position="207"/>
        <end position="378"/>
    </location>
</feature>
<comment type="subcellular location">
    <subcellularLocation>
        <location evidence="1">Cell membrane</location>
        <topology evidence="1">Multi-pass membrane protein</topology>
    </subcellularLocation>
</comment>
<evidence type="ECO:0000256" key="1">
    <source>
        <dbReference type="ARBA" id="ARBA00004651"/>
    </source>
</evidence>
<dbReference type="KEGG" id="agv:OJF2_41150"/>
<keyword evidence="5" id="KW-0479">Metal-binding</keyword>
<evidence type="ECO:0000256" key="6">
    <source>
        <dbReference type="ARBA" id="ARBA00022801"/>
    </source>
</evidence>
<keyword evidence="16" id="KW-1185">Reference proteome</keyword>
<feature type="region of interest" description="Disordered" evidence="12">
    <location>
        <begin position="47"/>
        <end position="76"/>
    </location>
</feature>
<sequence length="426" mass="45795">MGRAGVQTTPALRCPDCAADLGVVREDGDGVLLLACPGCRARFRATRAAHEPRDGRPAPTAPQADSDGDGNDTAGQATVGPVALRWRAMVLRILEHAYWTVTATGALAMLALGGFVPVLGGWLRNEVSGWADVVRTLGGSWFSVATSDPDSDLGPVLGRVDAPLLFASIDAVSRRLGVRPPGQVRLTYLPCCGVVAWKRSRALIVGLPLLRVLTQAELRAVLGHELAHLARGDATRAARSARFVEGLRLALEQRGDARGPLAAWARFCLREASWLIEPVARGQEDRADRSAALIAGGGTAASALVKVALVQPLFREVLDCYDPDHPEYPNLYAFFRAFWFRLPPESLSAMRLQVLAQADHAHDPAHPPLPDRLAHLQSYPDMPCVNGDAQPATTLLGDLEIFEQMLHNRLFGGPAVEPTVFHRAGS</sequence>
<dbReference type="RefSeq" id="WP_148595351.1">
    <property type="nucleotide sequence ID" value="NZ_CP042997.1"/>
</dbReference>
<dbReference type="EMBL" id="CP042997">
    <property type="protein sequence ID" value="QEH35562.1"/>
    <property type="molecule type" value="Genomic_DNA"/>
</dbReference>
<dbReference type="PANTHER" id="PTHR43221:SF1">
    <property type="entry name" value="PROTEASE HTPX"/>
    <property type="match status" value="1"/>
</dbReference>
<dbReference type="CDD" id="cd07328">
    <property type="entry name" value="M48_Ste24p_like"/>
    <property type="match status" value="1"/>
</dbReference>
<dbReference type="InterPro" id="IPR001915">
    <property type="entry name" value="Peptidase_M48"/>
</dbReference>
<organism evidence="15 16">
    <name type="scientific">Aquisphaera giovannonii</name>
    <dbReference type="NCBI Taxonomy" id="406548"/>
    <lineage>
        <taxon>Bacteria</taxon>
        <taxon>Pseudomonadati</taxon>
        <taxon>Planctomycetota</taxon>
        <taxon>Planctomycetia</taxon>
        <taxon>Isosphaerales</taxon>
        <taxon>Isosphaeraceae</taxon>
        <taxon>Aquisphaera</taxon>
    </lineage>
</organism>
<keyword evidence="8 13" id="KW-1133">Transmembrane helix</keyword>
<dbReference type="InterPro" id="IPR050083">
    <property type="entry name" value="HtpX_protease"/>
</dbReference>
<feature type="transmembrane region" description="Helical" evidence="13">
    <location>
        <begin position="97"/>
        <end position="123"/>
    </location>
</feature>
<keyword evidence="7 11" id="KW-0862">Zinc</keyword>
<dbReference type="GO" id="GO:0004222">
    <property type="term" value="F:metalloendopeptidase activity"/>
    <property type="evidence" value="ECO:0007669"/>
    <property type="project" value="InterPro"/>
</dbReference>
<accession>A0A5B9W4S0</accession>
<evidence type="ECO:0000256" key="8">
    <source>
        <dbReference type="ARBA" id="ARBA00022989"/>
    </source>
</evidence>
<name>A0A5B9W4S0_9BACT</name>
<evidence type="ECO:0000256" key="5">
    <source>
        <dbReference type="ARBA" id="ARBA00022723"/>
    </source>
</evidence>
<keyword evidence="3 11" id="KW-0645">Protease</keyword>
<keyword evidence="10 13" id="KW-0472">Membrane</keyword>
<dbReference type="OrthoDB" id="9789270at2"/>
<evidence type="ECO:0000256" key="12">
    <source>
        <dbReference type="SAM" id="MobiDB-lite"/>
    </source>
</evidence>
<evidence type="ECO:0000256" key="4">
    <source>
        <dbReference type="ARBA" id="ARBA00022692"/>
    </source>
</evidence>
<evidence type="ECO:0000256" key="7">
    <source>
        <dbReference type="ARBA" id="ARBA00022833"/>
    </source>
</evidence>
<evidence type="ECO:0000313" key="15">
    <source>
        <dbReference type="EMBL" id="QEH35562.1"/>
    </source>
</evidence>
<comment type="cofactor">
    <cofactor evidence="11">
        <name>Zn(2+)</name>
        <dbReference type="ChEBI" id="CHEBI:29105"/>
    </cofactor>
    <text evidence="11">Binds 1 zinc ion per subunit.</text>
</comment>
<dbReference type="GO" id="GO:0006508">
    <property type="term" value="P:proteolysis"/>
    <property type="evidence" value="ECO:0007669"/>
    <property type="project" value="UniProtKB-KW"/>
</dbReference>
<dbReference type="Proteomes" id="UP000324233">
    <property type="component" value="Chromosome"/>
</dbReference>
<gene>
    <name evidence="15" type="primary">htpX_2</name>
    <name evidence="15" type="ORF">OJF2_41150</name>
</gene>
<dbReference type="Pfam" id="PF01435">
    <property type="entry name" value="Peptidase_M48"/>
    <property type="match status" value="1"/>
</dbReference>
<keyword evidence="6 11" id="KW-0378">Hydrolase</keyword>
<keyword evidence="9 11" id="KW-0482">Metalloprotease</keyword>
<dbReference type="AlphaFoldDB" id="A0A5B9W4S0"/>
<proteinExistence type="inferred from homology"/>
<evidence type="ECO:0000256" key="9">
    <source>
        <dbReference type="ARBA" id="ARBA00023049"/>
    </source>
</evidence>
<evidence type="ECO:0000259" key="14">
    <source>
        <dbReference type="Pfam" id="PF01435"/>
    </source>
</evidence>
<reference evidence="15 16" key="1">
    <citation type="submission" date="2019-08" db="EMBL/GenBank/DDBJ databases">
        <title>Deep-cultivation of Planctomycetes and their phenomic and genomic characterization uncovers novel biology.</title>
        <authorList>
            <person name="Wiegand S."/>
            <person name="Jogler M."/>
            <person name="Boedeker C."/>
            <person name="Pinto D."/>
            <person name="Vollmers J."/>
            <person name="Rivas-Marin E."/>
            <person name="Kohn T."/>
            <person name="Peeters S.H."/>
            <person name="Heuer A."/>
            <person name="Rast P."/>
            <person name="Oberbeckmann S."/>
            <person name="Bunk B."/>
            <person name="Jeske O."/>
            <person name="Meyerdierks A."/>
            <person name="Storesund J.E."/>
            <person name="Kallscheuer N."/>
            <person name="Luecker S."/>
            <person name="Lage O.M."/>
            <person name="Pohl T."/>
            <person name="Merkel B.J."/>
            <person name="Hornburger P."/>
            <person name="Mueller R.-W."/>
            <person name="Bruemmer F."/>
            <person name="Labrenz M."/>
            <person name="Spormann A.M."/>
            <person name="Op den Camp H."/>
            <person name="Overmann J."/>
            <person name="Amann R."/>
            <person name="Jetten M.S.M."/>
            <person name="Mascher T."/>
            <person name="Medema M.H."/>
            <person name="Devos D.P."/>
            <person name="Kaster A.-K."/>
            <person name="Ovreas L."/>
            <person name="Rohde M."/>
            <person name="Galperin M.Y."/>
            <person name="Jogler C."/>
        </authorList>
    </citation>
    <scope>NUCLEOTIDE SEQUENCE [LARGE SCALE GENOMIC DNA]</scope>
    <source>
        <strain evidence="15 16">OJF2</strain>
    </source>
</reference>
<comment type="similarity">
    <text evidence="11">Belongs to the peptidase M48 family.</text>
</comment>
<dbReference type="Gene3D" id="3.30.2010.10">
    <property type="entry name" value="Metalloproteases ('zincins'), catalytic domain"/>
    <property type="match status" value="1"/>
</dbReference>
<evidence type="ECO:0000256" key="11">
    <source>
        <dbReference type="RuleBase" id="RU003983"/>
    </source>
</evidence>
<evidence type="ECO:0000256" key="2">
    <source>
        <dbReference type="ARBA" id="ARBA00022475"/>
    </source>
</evidence>
<evidence type="ECO:0000313" key="16">
    <source>
        <dbReference type="Proteomes" id="UP000324233"/>
    </source>
</evidence>
<dbReference type="GO" id="GO:0046872">
    <property type="term" value="F:metal ion binding"/>
    <property type="evidence" value="ECO:0007669"/>
    <property type="project" value="UniProtKB-KW"/>
</dbReference>
<dbReference type="GO" id="GO:0005886">
    <property type="term" value="C:plasma membrane"/>
    <property type="evidence" value="ECO:0007669"/>
    <property type="project" value="UniProtKB-SubCell"/>
</dbReference>
<keyword evidence="4 13" id="KW-0812">Transmembrane</keyword>
<evidence type="ECO:0000256" key="13">
    <source>
        <dbReference type="SAM" id="Phobius"/>
    </source>
</evidence>
<evidence type="ECO:0000256" key="10">
    <source>
        <dbReference type="ARBA" id="ARBA00023136"/>
    </source>
</evidence>
<keyword evidence="2" id="KW-1003">Cell membrane</keyword>